<dbReference type="EMBL" id="VSIX01000065">
    <property type="protein sequence ID" value="TYB30921.1"/>
    <property type="molecule type" value="Genomic_DNA"/>
</dbReference>
<dbReference type="InterPro" id="IPR036034">
    <property type="entry name" value="PDZ_sf"/>
</dbReference>
<dbReference type="AlphaFoldDB" id="A0A5D0MHD3"/>
<evidence type="ECO:0000313" key="3">
    <source>
        <dbReference type="EMBL" id="TYB30921.1"/>
    </source>
</evidence>
<feature type="domain" description="Putative radical SAM N-terminal" evidence="2">
    <location>
        <begin position="61"/>
        <end position="205"/>
    </location>
</feature>
<dbReference type="InterPro" id="IPR045375">
    <property type="entry name" value="Put_radical_SAM-like_N"/>
</dbReference>
<evidence type="ECO:0000259" key="2">
    <source>
        <dbReference type="Pfam" id="PF19238"/>
    </source>
</evidence>
<feature type="domain" description="DUF512" evidence="1">
    <location>
        <begin position="208"/>
        <end position="406"/>
    </location>
</feature>
<dbReference type="InterPro" id="IPR013785">
    <property type="entry name" value="Aldolase_TIM"/>
</dbReference>
<protein>
    <submittedName>
        <fullName evidence="3">DUF512 domain-containing protein</fullName>
    </submittedName>
</protein>
<sequence length="419" mass="48975">MLKIIEVEKNSQSYKKGIRENDIIEKINGYEAVDQLDILYYSNFENIEIEIKNKGKFFLNTENLGLTVENFKIRRCNNNCIFCFVSQMPDGCRKSLYIKDDDYRLSFLYGAYITLNNMTEKDYKRIDRLNLSPLYVSVHTVDKRLRADILKSKKIINIKKKLKKLKDMNILLHTQVVLMPGINDGENLIETLDFLTGLYPAVQTVSLVPVGLTCFRDNMYSLNDYNKKEAKEVIEIAEKYQNKFLDEYKEPLVYITDEFYIKADKEFPEYKKYEIYEDGVGMYQVFKEEFDRNLNILKNKNFDKSKKIGIITSVDGKKVLERFIKKIKNYGITIELLPVVNDFFGENITVTGLLTGIDIKRKIQNIKDDYDKILIPDIVLNEENLLLDDYHKNDLIKIGKGKIEFVNSDAKSLIKKVAE</sequence>
<evidence type="ECO:0000259" key="1">
    <source>
        <dbReference type="Pfam" id="PF04459"/>
    </source>
</evidence>
<dbReference type="SUPFAM" id="SSF102114">
    <property type="entry name" value="Radical SAM enzymes"/>
    <property type="match status" value="1"/>
</dbReference>
<dbReference type="Pfam" id="PF19238">
    <property type="entry name" value="Radical_SAM_2"/>
    <property type="match status" value="1"/>
</dbReference>
<comment type="caution">
    <text evidence="3">The sequence shown here is derived from an EMBL/GenBank/DDBJ whole genome shotgun (WGS) entry which is preliminary data.</text>
</comment>
<keyword evidence="4" id="KW-1185">Reference proteome</keyword>
<dbReference type="InterPro" id="IPR058240">
    <property type="entry name" value="rSAM_sf"/>
</dbReference>
<evidence type="ECO:0000313" key="4">
    <source>
        <dbReference type="Proteomes" id="UP000324143"/>
    </source>
</evidence>
<dbReference type="Gene3D" id="3.20.20.70">
    <property type="entry name" value="Aldolase class I"/>
    <property type="match status" value="1"/>
</dbReference>
<accession>A0A5D0MHD3</accession>
<dbReference type="SUPFAM" id="SSF50156">
    <property type="entry name" value="PDZ domain-like"/>
    <property type="match status" value="1"/>
</dbReference>
<name>A0A5D0MHD3_9BACT</name>
<proteinExistence type="predicted"/>
<dbReference type="Pfam" id="PF04459">
    <property type="entry name" value="DUF512"/>
    <property type="match status" value="1"/>
</dbReference>
<gene>
    <name evidence="3" type="ORF">FXF47_06980</name>
</gene>
<reference evidence="3" key="1">
    <citation type="submission" date="2019-08" db="EMBL/GenBank/DDBJ databases">
        <title>Genomic characterization of a novel candidate phylum (ARYD3) from a high temperature, high salinity tertiary oil reservoir in north central Oklahoma, USA.</title>
        <authorList>
            <person name="Youssef N.H."/>
            <person name="Yadav A."/>
            <person name="Elshahed M.S."/>
        </authorList>
    </citation>
    <scope>NUCLEOTIDE SEQUENCE [LARGE SCALE GENOMIC DNA]</scope>
    <source>
        <strain evidence="3">ARYD3</strain>
    </source>
</reference>
<organism evidence="3 4">
    <name type="scientific">Candidatus Mcinerneyibacterium aminivorans</name>
    <dbReference type="NCBI Taxonomy" id="2703815"/>
    <lineage>
        <taxon>Bacteria</taxon>
        <taxon>Candidatus Macinerneyibacteriota</taxon>
        <taxon>Candidatus Mcinerneyibacteria</taxon>
        <taxon>Candidatus Mcinerneyibacteriales</taxon>
        <taxon>Candidatus Mcinerneyibacteriaceae</taxon>
        <taxon>Candidatus Mcinerneyibacterium</taxon>
    </lineage>
</organism>
<dbReference type="Proteomes" id="UP000324143">
    <property type="component" value="Unassembled WGS sequence"/>
</dbReference>
<dbReference type="InterPro" id="IPR007549">
    <property type="entry name" value="DUF512"/>
</dbReference>